<gene>
    <name evidence="2" type="ORF">Q5I04_01020</name>
    <name evidence="3" type="ORF">Q5I06_01020</name>
</gene>
<keyword evidence="5" id="KW-1185">Reference proteome</keyword>
<comment type="caution">
    <text evidence="3">The sequence shown here is derived from an EMBL/GenBank/DDBJ whole genome shotgun (WGS) entry which is preliminary data.</text>
</comment>
<sequence>MIPNPLIQNCITNISNILNNANNKQQIDSAINELLNLIENTPLKDIKDIFDSKQGVENNEIDDFCGLFKNKIYDLIFSKGDIVSPLYMILYLFIDEKEDKRFENLIQIADSNLFGKNGVNEEENIMLIELGSIARILAGKKDEGIKHYIKNISLIDMQIHSANKSASFILNFFQKLEIPFEIFIQAISEPLEISCFLSLEAKRRRSLFNWQLQVFWNVKHFFNHRDWLRLYPLWEKIFYTLLDASDSKKIDEALYVHFFIYHMCGNSFTSQEQWKDFNKNISQKATLVYEKFSQIFNLPKPKLIKKPKKIIAFLRDRLVENSPYKVEYSFLKDLLENSSFKESYEIKIYNMSIIEKSDDDAVIKKSYEDLGIEVIDIASNFNRDGYYNSHLAKALCILEKMVTDGVDILISPNNGYGISDFILASRVAMTQIFWSHGNFVYDIPQIDVKITHICGNSTLVKHEGYEFIGVNVKMDKKFYNPFIPIEIIQNERKKYPSNKIILGLIGRLTKIDSIAYLQMLITLMEEYCDTIFLACGNGNVHQIKEKIASINPSMLERFYFPGYVNSSIYGHIIDFWPDSFPMQQGESKIEFNAKGGMILTLSKESLQDRTKRLEDWVNNNLKTIEIECKNQGISLDFFKKILLQEVSYVAFNEDDYLKKARILLSSNKETKQNLKQNKEFIRNIYEGIRKNQGINSFLEVICKKWIK</sequence>
<dbReference type="EMBL" id="JAUYZK010000001">
    <property type="protein sequence ID" value="MDP2538369.1"/>
    <property type="molecule type" value="Genomic_DNA"/>
</dbReference>
<dbReference type="Proteomes" id="UP001177258">
    <property type="component" value="Unassembled WGS sequence"/>
</dbReference>
<dbReference type="SUPFAM" id="SSF53756">
    <property type="entry name" value="UDP-Glycosyltransferase/glycogen phosphorylase"/>
    <property type="match status" value="1"/>
</dbReference>
<evidence type="ECO:0000313" key="2">
    <source>
        <dbReference type="EMBL" id="MDO7252502.1"/>
    </source>
</evidence>
<dbReference type="Proteomes" id="UP001240777">
    <property type="component" value="Unassembled WGS sequence"/>
</dbReference>
<evidence type="ECO:0000313" key="3">
    <source>
        <dbReference type="EMBL" id="MDP2538369.1"/>
    </source>
</evidence>
<proteinExistence type="predicted"/>
<dbReference type="AlphaFoldDB" id="A0AA90SRZ9"/>
<dbReference type="RefSeq" id="WP_305516343.1">
    <property type="nucleotide sequence ID" value="NZ_JAUPEV010000001.1"/>
</dbReference>
<protein>
    <recommendedName>
        <fullName evidence="6">Glycosyltransferase</fullName>
    </recommendedName>
</protein>
<dbReference type="EMBL" id="JAUPEV010000001">
    <property type="protein sequence ID" value="MDO7252502.1"/>
    <property type="molecule type" value="Genomic_DNA"/>
</dbReference>
<evidence type="ECO:0000256" key="1">
    <source>
        <dbReference type="SAM" id="Coils"/>
    </source>
</evidence>
<reference evidence="3 5" key="1">
    <citation type="submission" date="2023-07" db="EMBL/GenBank/DDBJ databases">
        <title>Unpublished Manusciprt.</title>
        <authorList>
            <person name="Aydin F."/>
            <person name="Tarhane S."/>
            <person name="Saticioglu I.B."/>
            <person name="Karakaya E."/>
            <person name="Abay S."/>
            <person name="Guran O."/>
            <person name="Bozkurt E."/>
            <person name="Uzum N."/>
            <person name="Olgun K."/>
            <person name="Jablonski D."/>
        </authorList>
    </citation>
    <scope>NUCLEOTIDE SEQUENCE</scope>
    <source>
        <strain evidence="5">faydin-H75</strain>
        <strain evidence="3">Faydin-H76</strain>
    </source>
</reference>
<evidence type="ECO:0000313" key="4">
    <source>
        <dbReference type="Proteomes" id="UP001177258"/>
    </source>
</evidence>
<reference evidence="2 4" key="3">
    <citation type="journal article" date="2024" name="Syst. Appl. Microbiol.">
        <title>Helicobacter cappadocius sp. nov., from lizards: The first psychrotrophic Helicobacter species.</title>
        <authorList>
            <person name="Aydin F."/>
            <person name="Tarhane S."/>
            <person name="Karakaya E."/>
            <person name="Abay S."/>
            <person name="Kayman T."/>
            <person name="Guran O."/>
            <person name="Bozkurt E."/>
            <person name="Uzum N."/>
            <person name="Avci A."/>
            <person name="Olgun K."/>
            <person name="Jablonski D."/>
            <person name="Guran C."/>
            <person name="Burcin Saticioglu I."/>
        </authorList>
    </citation>
    <scope>NUCLEOTIDE SEQUENCE [LARGE SCALE GENOMIC DNA]</scope>
    <source>
        <strain evidence="2">Faydin-H75</strain>
        <strain evidence="4">faydin-H76</strain>
    </source>
</reference>
<accession>A0AA90SRZ9</accession>
<organism evidence="3 4">
    <name type="scientific">Helicobacter cappadocius</name>
    <dbReference type="NCBI Taxonomy" id="3063998"/>
    <lineage>
        <taxon>Bacteria</taxon>
        <taxon>Pseudomonadati</taxon>
        <taxon>Campylobacterota</taxon>
        <taxon>Epsilonproteobacteria</taxon>
        <taxon>Campylobacterales</taxon>
        <taxon>Helicobacteraceae</taxon>
        <taxon>Helicobacter</taxon>
    </lineage>
</organism>
<name>A0AA90SRZ9_9HELI</name>
<evidence type="ECO:0000313" key="5">
    <source>
        <dbReference type="Proteomes" id="UP001240777"/>
    </source>
</evidence>
<reference evidence="2" key="2">
    <citation type="submission" date="2023-07" db="EMBL/GenBank/DDBJ databases">
        <authorList>
            <person name="Aydin F."/>
            <person name="Tarhane S."/>
            <person name="Saticioglu I.B."/>
            <person name="Karakaya E."/>
            <person name="Abay S."/>
            <person name="Guran O."/>
            <person name="Bozkurt E."/>
            <person name="Uzum N."/>
            <person name="Olgun K."/>
            <person name="Jablonski D."/>
        </authorList>
    </citation>
    <scope>NUCLEOTIDE SEQUENCE</scope>
    <source>
        <strain evidence="2">Faydin-H75</strain>
    </source>
</reference>
<keyword evidence="1" id="KW-0175">Coiled coil</keyword>
<feature type="coiled-coil region" evidence="1">
    <location>
        <begin position="657"/>
        <end position="691"/>
    </location>
</feature>
<evidence type="ECO:0008006" key="6">
    <source>
        <dbReference type="Google" id="ProtNLM"/>
    </source>
</evidence>